<dbReference type="GO" id="GO:0003676">
    <property type="term" value="F:nucleic acid binding"/>
    <property type="evidence" value="ECO:0007669"/>
    <property type="project" value="InterPro"/>
</dbReference>
<proteinExistence type="predicted"/>
<dbReference type="SMART" id="SM00479">
    <property type="entry name" value="EXOIII"/>
    <property type="match status" value="1"/>
</dbReference>
<dbReference type="Gene3D" id="3.30.420.10">
    <property type="entry name" value="Ribonuclease H-like superfamily/Ribonuclease H"/>
    <property type="match status" value="1"/>
</dbReference>
<organism evidence="2">
    <name type="scientific">marine metagenome</name>
    <dbReference type="NCBI Taxonomy" id="408172"/>
    <lineage>
        <taxon>unclassified sequences</taxon>
        <taxon>metagenomes</taxon>
        <taxon>ecological metagenomes</taxon>
    </lineage>
</organism>
<evidence type="ECO:0000259" key="1">
    <source>
        <dbReference type="SMART" id="SM00479"/>
    </source>
</evidence>
<sequence length="170" mass="19242">MDNKFLFFDTETTGVSRDSYLVQVAWFLTYDDGEVISQNEFIIKPDGYEIPYRASAIHGITTSMAHKEGEDLDIVLEEFTEDANKATYIVGHNISFDLAIMQTAYKNASMEFPLKNKTKFDTMTASTQWCQLPKPSGAAGYKWPKLEELYYKLFGNNFDNAHSASADTEA</sequence>
<reference evidence="2" key="1">
    <citation type="submission" date="2018-05" db="EMBL/GenBank/DDBJ databases">
        <authorList>
            <person name="Lanie J.A."/>
            <person name="Ng W.-L."/>
            <person name="Kazmierczak K.M."/>
            <person name="Andrzejewski T.M."/>
            <person name="Davidsen T.M."/>
            <person name="Wayne K.J."/>
            <person name="Tettelin H."/>
            <person name="Glass J.I."/>
            <person name="Rusch D."/>
            <person name="Podicherti R."/>
            <person name="Tsui H.-C.T."/>
            <person name="Winkler M.E."/>
        </authorList>
    </citation>
    <scope>NUCLEOTIDE SEQUENCE</scope>
</reference>
<dbReference type="InterPro" id="IPR036397">
    <property type="entry name" value="RNaseH_sf"/>
</dbReference>
<dbReference type="GO" id="GO:0005829">
    <property type="term" value="C:cytosol"/>
    <property type="evidence" value="ECO:0007669"/>
    <property type="project" value="TreeGrafter"/>
</dbReference>
<dbReference type="InterPro" id="IPR012337">
    <property type="entry name" value="RNaseH-like_sf"/>
</dbReference>
<protein>
    <recommendedName>
        <fullName evidence="1">Exonuclease domain-containing protein</fullName>
    </recommendedName>
</protein>
<dbReference type="GO" id="GO:0045004">
    <property type="term" value="P:DNA replication proofreading"/>
    <property type="evidence" value="ECO:0007669"/>
    <property type="project" value="TreeGrafter"/>
</dbReference>
<dbReference type="PANTHER" id="PTHR30231">
    <property type="entry name" value="DNA POLYMERASE III SUBUNIT EPSILON"/>
    <property type="match status" value="1"/>
</dbReference>
<dbReference type="InterPro" id="IPR013520">
    <property type="entry name" value="Ribonucl_H"/>
</dbReference>
<dbReference type="SUPFAM" id="SSF53098">
    <property type="entry name" value="Ribonuclease H-like"/>
    <property type="match status" value="1"/>
</dbReference>
<dbReference type="PANTHER" id="PTHR30231:SF41">
    <property type="entry name" value="DNA POLYMERASE III SUBUNIT EPSILON"/>
    <property type="match status" value="1"/>
</dbReference>
<gene>
    <name evidence="2" type="ORF">METZ01_LOCUS428200</name>
</gene>
<dbReference type="EMBL" id="UINC01171014">
    <property type="protein sequence ID" value="SVD75346.1"/>
    <property type="molecule type" value="Genomic_DNA"/>
</dbReference>
<evidence type="ECO:0000313" key="2">
    <source>
        <dbReference type="EMBL" id="SVD75346.1"/>
    </source>
</evidence>
<dbReference type="GO" id="GO:0008408">
    <property type="term" value="F:3'-5' exonuclease activity"/>
    <property type="evidence" value="ECO:0007669"/>
    <property type="project" value="TreeGrafter"/>
</dbReference>
<dbReference type="CDD" id="cd06127">
    <property type="entry name" value="DEDDh"/>
    <property type="match status" value="1"/>
</dbReference>
<feature type="domain" description="Exonuclease" evidence="1">
    <location>
        <begin position="4"/>
        <end position="170"/>
    </location>
</feature>
<name>A0A382XWE0_9ZZZZ</name>
<dbReference type="Pfam" id="PF00929">
    <property type="entry name" value="RNase_T"/>
    <property type="match status" value="1"/>
</dbReference>
<accession>A0A382XWE0</accession>
<feature type="non-terminal residue" evidence="2">
    <location>
        <position position="170"/>
    </location>
</feature>
<dbReference type="AlphaFoldDB" id="A0A382XWE0"/>